<proteinExistence type="predicted"/>
<name>A0A833M412_9LEPT</name>
<dbReference type="Proteomes" id="UP000460298">
    <property type="component" value="Unassembled WGS sequence"/>
</dbReference>
<comment type="caution">
    <text evidence="1">The sequence shown here is derived from an EMBL/GenBank/DDBJ whole genome shotgun (WGS) entry which is preliminary data.</text>
</comment>
<reference evidence="1 2" key="1">
    <citation type="submission" date="2019-10" db="EMBL/GenBank/DDBJ databases">
        <title>Extracellular Electron Transfer in a Candidatus Methanoperedens spp. Enrichment Culture.</title>
        <authorList>
            <person name="Berger S."/>
            <person name="Rangel Shaw D."/>
            <person name="Berben T."/>
            <person name="In 'T Zandt M."/>
            <person name="Frank J."/>
            <person name="Reimann J."/>
            <person name="Jetten M.S.M."/>
            <person name="Welte C.U."/>
        </authorList>
    </citation>
    <scope>NUCLEOTIDE SEQUENCE [LARGE SCALE GENOMIC DNA]</scope>
    <source>
        <strain evidence="1">SB12</strain>
    </source>
</reference>
<accession>A0A833M412</accession>
<dbReference type="AlphaFoldDB" id="A0A833M412"/>
<organism evidence="1 2">
    <name type="scientific">Leptonema illini</name>
    <dbReference type="NCBI Taxonomy" id="183"/>
    <lineage>
        <taxon>Bacteria</taxon>
        <taxon>Pseudomonadati</taxon>
        <taxon>Spirochaetota</taxon>
        <taxon>Spirochaetia</taxon>
        <taxon>Leptospirales</taxon>
        <taxon>Leptospiraceae</taxon>
        <taxon>Leptonema</taxon>
    </lineage>
</organism>
<gene>
    <name evidence="1" type="ORF">F9K24_02080</name>
</gene>
<protein>
    <submittedName>
        <fullName evidence="1">Uncharacterized protein</fullName>
    </submittedName>
</protein>
<evidence type="ECO:0000313" key="1">
    <source>
        <dbReference type="EMBL" id="KAB2935541.1"/>
    </source>
</evidence>
<evidence type="ECO:0000313" key="2">
    <source>
        <dbReference type="Proteomes" id="UP000460298"/>
    </source>
</evidence>
<sequence>MQPLSDWYTVSFDKTHVRRHVRPPSGEPWQDSFAWSNIVRVCYEPGEFLTSDTFHVFIIDREASFAIPSEAEGAVEFWGEIIRRGLFDAETSIKISTGQLGLTCWPPIEG</sequence>
<dbReference type="EMBL" id="WBUI01000001">
    <property type="protein sequence ID" value="KAB2935541.1"/>
    <property type="molecule type" value="Genomic_DNA"/>
</dbReference>